<dbReference type="EMBL" id="CP002696">
    <property type="protein sequence ID" value="AEE17373.1"/>
    <property type="molecule type" value="Genomic_DNA"/>
</dbReference>
<reference evidence="8" key="1">
    <citation type="submission" date="2011-04" db="EMBL/GenBank/DDBJ databases">
        <title>The complete genome of Treponema brennaborense DSM 12168.</title>
        <authorList>
            <person name="Lucas S."/>
            <person name="Han J."/>
            <person name="Lapidus A."/>
            <person name="Bruce D."/>
            <person name="Goodwin L."/>
            <person name="Pitluck S."/>
            <person name="Peters L."/>
            <person name="Kyrpides N."/>
            <person name="Mavromatis K."/>
            <person name="Ivanova N."/>
            <person name="Mikhailova N."/>
            <person name="Pagani I."/>
            <person name="Teshima H."/>
            <person name="Detter J.C."/>
            <person name="Tapia R."/>
            <person name="Han C."/>
            <person name="Land M."/>
            <person name="Hauser L."/>
            <person name="Markowitz V."/>
            <person name="Cheng J.-F."/>
            <person name="Hugenholtz P."/>
            <person name="Woyke T."/>
            <person name="Wu D."/>
            <person name="Gronow S."/>
            <person name="Wellnitz S."/>
            <person name="Brambilla E."/>
            <person name="Klenk H.-P."/>
            <person name="Eisen J.A."/>
        </authorList>
    </citation>
    <scope>NUCLEOTIDE SEQUENCE [LARGE SCALE GENOMIC DNA]</scope>
    <source>
        <strain evidence="8">DSM 12168 / CIP 105900 / DD5/3</strain>
    </source>
</reference>
<evidence type="ECO:0000256" key="1">
    <source>
        <dbReference type="ARBA" id="ARBA00001966"/>
    </source>
</evidence>
<keyword evidence="4" id="KW-0411">Iron-sulfur</keyword>
<evidence type="ECO:0000256" key="3">
    <source>
        <dbReference type="ARBA" id="ARBA00023004"/>
    </source>
</evidence>
<sequence>MDIITTNGTGPLKPVSVPIRIGIDVGSTTVKIVILDDTDCILYSDYQRHLADIRSTIISVVRRALDELESRTPAGIDQPLSIKVTGSGGFSVAQWLSIPFIQEVVASTTAVQKLIPQTDVAIELGGEDAKITYFTGGVEQRMNGTCAGGTGAFIDQMAALLETDAPGLNELAKGATTIYPIAARCGVFAKTDVQPLINEGARREDIAASIFQAVVSQTISGLACGKPIRGHVAFLGGPLHFLDQLRRRFILTLNLSDECSIVPENSQLFVAAGAAFSAERSLDCVHAPDDKIRFPKLGDFRDSLQNLVGAEMNEVQRLEPLFKDEAELDEFYRRHASEMAVSGDLSLASGPVFLGLDAGSTTTKAVLIDKKGRILWRFYDVNAGNPVDLAVKVLKDLYRQLPANVHIARSVSTGYGEALFQAALGVDAGEVETITHYRAADFFVPGVEFLLDIGGQDMKCLRMKDGAITSIQLNEACSSGCGSFLDNFARSLGMDVREFSKKALMAERPVDLGSRCTVFMNSRVKQAQKEGATVADISAGLSYSVIKNALFKVIKLRKASEIGSKVVVQGGTFNNDAVLRAFEKISGVNVFRPDVAGLMGAYGAALIALDQWTDLTMPGPGDDAETFVPPQIRSGIATLEQLESFKVELELKRCGKCSNNCLLTINTFSAGKDDGENGNLRTRRFVTGNRCERGAELGDEVKIVDASNARNTDSGSDSDGGPVPNLFDWKYKRLFRHYTPLKAEAAPRGDVGIPRVLNMYENYPLWFTFFTELGFRVRLSPRSTHSVYEMGLETIPSESVCYPGKIAHGHVMALLKDGVKFIFYPCAPYEIQEDSGAGNHYNCPIVTSYPEVLRNNVDELRRDDSVLFMNPFLPIYDKPRLAERLFEELGTAFGIAKDEIVRAVDAAWKEQDRFRADIKQAGEDALERIIRCGVNGIVLAGRPYHLDPEINHGIPELIAGLGLAVFTEDSVAHLGTVERPLRIVDQWTYHNRLYRASSFVSEMPNLELVQLTSFGCGLDAVTADQVDEILRARGRMYTLIKIDEGSNLGAVRIRIRSLIAAVRERERNRRKPAVVSAAYKRQVFTKEMKKKHTILAPQMSPIHFKLIQKAFEYSGFNFVILPEVDTLAVETGLQYVNNDACYPSILVAGQMIAALKSGKYDLDRVSLLITQTGGGCRATNYIGFIRRALADAGWAHIPVISLSALGLESNPGFKITPALLHRAMMALMTGDVLMRVLYRVRPYEAVPGSANALYEKWNGRAQVQLQSLSVRKYRALIRGIVREFDELPILPVKKPRVGVVGEILVKFHPTANNDIFSTIEREGAECVVPDLADFLFYTFSNGIFRHKELAFPKKTERNARLLVWFLELYRRYIKKELGASRRFDPPSSIYDLMKGVDDIVQLGNITGEGWFLTAEMVELIEEGVPSIACVQPFACLPNHVTGKGMIKELRARFPGANIAAIDYDPGASEVNQLNRLKLLLSNAPVGRNPDEAR</sequence>
<gene>
    <name evidence="7" type="ordered locus">Trebr_1955</name>
</gene>
<feature type="domain" description="ATPase BadF/BadG/BcrA/BcrD type" evidence="5">
    <location>
        <begin position="354"/>
        <end position="608"/>
    </location>
</feature>
<dbReference type="OrthoDB" id="9802715at2"/>
<dbReference type="GO" id="GO:0051536">
    <property type="term" value="F:iron-sulfur cluster binding"/>
    <property type="evidence" value="ECO:0007669"/>
    <property type="project" value="UniProtKB-KW"/>
</dbReference>
<dbReference type="InterPro" id="IPR008275">
    <property type="entry name" value="CoA_E_activase_dom"/>
</dbReference>
<dbReference type="KEGG" id="tbe:Trebr_1955"/>
<dbReference type="eggNOG" id="COG3581">
    <property type="taxonomic scope" value="Bacteria"/>
</dbReference>
<evidence type="ECO:0000313" key="8">
    <source>
        <dbReference type="Proteomes" id="UP000006546"/>
    </source>
</evidence>
<evidence type="ECO:0000259" key="5">
    <source>
        <dbReference type="Pfam" id="PF01869"/>
    </source>
</evidence>
<dbReference type="NCBIfam" id="TIGR00241">
    <property type="entry name" value="CoA_E_activ"/>
    <property type="match status" value="1"/>
</dbReference>
<dbReference type="PANTHER" id="PTHR32329:SF4">
    <property type="entry name" value="ACTIVATOR OF 2-HYDROXYACYL-COA DEHYDRATASE"/>
    <property type="match status" value="1"/>
</dbReference>
<dbReference type="Pfam" id="PF01869">
    <property type="entry name" value="BcrAD_BadFG"/>
    <property type="match status" value="2"/>
</dbReference>
<dbReference type="CDD" id="cd24034">
    <property type="entry name" value="ASKHA_NBD_O66634-like_rpt1"/>
    <property type="match status" value="1"/>
</dbReference>
<dbReference type="GO" id="GO:0046872">
    <property type="term" value="F:metal ion binding"/>
    <property type="evidence" value="ECO:0007669"/>
    <property type="project" value="UniProtKB-KW"/>
</dbReference>
<dbReference type="Proteomes" id="UP000006546">
    <property type="component" value="Chromosome"/>
</dbReference>
<dbReference type="eggNOG" id="COG1924">
    <property type="taxonomic scope" value="Bacteria"/>
</dbReference>
<dbReference type="Gene3D" id="3.30.420.40">
    <property type="match status" value="4"/>
</dbReference>
<keyword evidence="3" id="KW-0408">Iron</keyword>
<feature type="domain" description="DUF2229" evidence="6">
    <location>
        <begin position="751"/>
        <end position="971"/>
    </location>
</feature>
<dbReference type="Pfam" id="PF09989">
    <property type="entry name" value="DUF2229"/>
    <property type="match status" value="1"/>
</dbReference>
<keyword evidence="8" id="KW-1185">Reference proteome</keyword>
<dbReference type="InterPro" id="IPR002731">
    <property type="entry name" value="ATPase_BadF"/>
</dbReference>
<dbReference type="InterPro" id="IPR018709">
    <property type="entry name" value="CoA_activase_DUF2229"/>
</dbReference>
<dbReference type="SUPFAM" id="SSF53067">
    <property type="entry name" value="Actin-like ATPase domain"/>
    <property type="match status" value="2"/>
</dbReference>
<evidence type="ECO:0000256" key="4">
    <source>
        <dbReference type="ARBA" id="ARBA00023014"/>
    </source>
</evidence>
<dbReference type="PANTHER" id="PTHR32329">
    <property type="entry name" value="BIFUNCTIONAL PROTEIN [INCLUDES 2-HYDROXYACYL-COA DEHYDRATASE (N-TER) AND ITS ACTIVATOR DOMAIN (C_TERM)-RELATED"/>
    <property type="match status" value="1"/>
</dbReference>
<dbReference type="RefSeq" id="WP_013759077.1">
    <property type="nucleotide sequence ID" value="NC_015500.1"/>
</dbReference>
<evidence type="ECO:0000313" key="7">
    <source>
        <dbReference type="EMBL" id="AEE17373.1"/>
    </source>
</evidence>
<accession>F4LJC8</accession>
<evidence type="ECO:0000259" key="6">
    <source>
        <dbReference type="Pfam" id="PF09989"/>
    </source>
</evidence>
<dbReference type="InterPro" id="IPR043129">
    <property type="entry name" value="ATPase_NBD"/>
</dbReference>
<evidence type="ECO:0000256" key="2">
    <source>
        <dbReference type="ARBA" id="ARBA00022723"/>
    </source>
</evidence>
<organism evidence="7 8">
    <name type="scientific">Treponema brennaborense (strain DSM 12168 / CIP 105900 / DD5/3)</name>
    <dbReference type="NCBI Taxonomy" id="906968"/>
    <lineage>
        <taxon>Bacteria</taxon>
        <taxon>Pseudomonadati</taxon>
        <taxon>Spirochaetota</taxon>
        <taxon>Spirochaetia</taxon>
        <taxon>Spirochaetales</taxon>
        <taxon>Treponemataceae</taxon>
        <taxon>Treponema</taxon>
    </lineage>
</organism>
<dbReference type="HOGENOM" id="CLU_002393_1_0_12"/>
<comment type="cofactor">
    <cofactor evidence="1">
        <name>[4Fe-4S] cluster</name>
        <dbReference type="ChEBI" id="CHEBI:49883"/>
    </cofactor>
</comment>
<dbReference type="CDD" id="cd24035">
    <property type="entry name" value="ASKHA_NBD_O66634-like_rpt2"/>
    <property type="match status" value="1"/>
</dbReference>
<keyword evidence="2" id="KW-0479">Metal-binding</keyword>
<feature type="domain" description="ATPase BadF/BadG/BcrA/BcrD type" evidence="5">
    <location>
        <begin position="21"/>
        <end position="239"/>
    </location>
</feature>
<protein>
    <submittedName>
        <fullName evidence="7">CoA-substrate-specific enzyme activase</fullName>
    </submittedName>
</protein>
<name>F4LJC8_TREBD</name>
<dbReference type="InterPro" id="IPR051805">
    <property type="entry name" value="Dehydratase_Activator_Redct"/>
</dbReference>
<dbReference type="eggNOG" id="COG3580">
    <property type="taxonomic scope" value="Bacteria"/>
</dbReference>
<dbReference type="STRING" id="906968.Trebr_1955"/>
<proteinExistence type="predicted"/>